<accession>A0AAP2DEC0</accession>
<dbReference type="RefSeq" id="WP_254093333.1">
    <property type="nucleotide sequence ID" value="NZ_JAHESC010000055.1"/>
</dbReference>
<protein>
    <submittedName>
        <fullName evidence="2">Uncharacterized protein</fullName>
    </submittedName>
</protein>
<gene>
    <name evidence="2" type="ORF">KK078_26350</name>
</gene>
<proteinExistence type="predicted"/>
<dbReference type="Proteomes" id="UP001319180">
    <property type="component" value="Unassembled WGS sequence"/>
</dbReference>
<keyword evidence="3" id="KW-1185">Reference proteome</keyword>
<sequence length="629" mass="69276">ETGGDGGGGEGGGEGGGGGGQGWQCDCKTCCGTTLTVPRIPSRDGSPVEYLLEQYQGSIRQRELLSAQINSKLQELRLNTISQARLANLSATSAAQQNDNVLQAGSYLFKKATLQRDIVSTQNRLSSLDNYINQLQPLVALVNATGNKNTTEAIALANSILNGIGQTADFTCKTLFFQACYLSVEDYLKNQATPTTDQVIFDLSAITDGYSKTIHPLWRPDTTYAISIKTKDEVTVPERSSANRVYERYFHCGFRTKGPVGHFHSYVQKYQALKQADREDEFQLATLRPYIDYAKSYPNADGRLTNAKPLFFDEPKLYLFYKFAYLYNMYGNFDGYNGNAATNGSLKVLIKDPVEPPGADSEQIIEQTGVGFVTNTISVRQPDLSFFNNLTRGSTCVQVVPINPIGINTAVDPGPLKPQKLYSAIFLARYNGKDEEVHRFVFQTSRYADFDGQVNSYKLYDDKGVFLRNAVYDTLGKPFSGSQLSKAAQLLTNTLPDTDPLFNTYQDPYDLLMTGIFEMPALPPAVTMEVNIIRNTSDSTIMGLLIRNPEPLNDPKIPASILAGSVTLSVNGGPVADHRAIFSKDNTQVFISNVPLNLVAGPVVFTFRYYQFNGAEYQELNSVSVNLTI</sequence>
<name>A0AAP2DEC0_9BACT</name>
<organism evidence="2 3">
    <name type="scientific">Dawidia soli</name>
    <dbReference type="NCBI Taxonomy" id="2782352"/>
    <lineage>
        <taxon>Bacteria</taxon>
        <taxon>Pseudomonadati</taxon>
        <taxon>Bacteroidota</taxon>
        <taxon>Cytophagia</taxon>
        <taxon>Cytophagales</taxon>
        <taxon>Chryseotaleaceae</taxon>
        <taxon>Dawidia</taxon>
    </lineage>
</organism>
<dbReference type="AlphaFoldDB" id="A0AAP2DEC0"/>
<feature type="region of interest" description="Disordered" evidence="1">
    <location>
        <begin position="1"/>
        <end position="21"/>
    </location>
</feature>
<dbReference type="EMBL" id="JAHESC010000055">
    <property type="protein sequence ID" value="MBT1690114.1"/>
    <property type="molecule type" value="Genomic_DNA"/>
</dbReference>
<reference evidence="2 3" key="1">
    <citation type="submission" date="2021-05" db="EMBL/GenBank/DDBJ databases">
        <title>A Polyphasic approach of four new species of the genus Ohtaekwangia: Ohtaekwangia histidinii sp. nov., Ohtaekwangia cretensis sp. nov., Ohtaekwangia indiensis sp. nov., Ohtaekwangia reichenbachii sp. nov. from diverse environment.</title>
        <authorList>
            <person name="Octaviana S."/>
        </authorList>
    </citation>
    <scope>NUCLEOTIDE SEQUENCE [LARGE SCALE GENOMIC DNA]</scope>
    <source>
        <strain evidence="2 3">PWU37</strain>
    </source>
</reference>
<evidence type="ECO:0000313" key="3">
    <source>
        <dbReference type="Proteomes" id="UP001319180"/>
    </source>
</evidence>
<evidence type="ECO:0000256" key="1">
    <source>
        <dbReference type="SAM" id="MobiDB-lite"/>
    </source>
</evidence>
<feature type="non-terminal residue" evidence="2">
    <location>
        <position position="1"/>
    </location>
</feature>
<evidence type="ECO:0000313" key="2">
    <source>
        <dbReference type="EMBL" id="MBT1690114.1"/>
    </source>
</evidence>
<comment type="caution">
    <text evidence="2">The sequence shown here is derived from an EMBL/GenBank/DDBJ whole genome shotgun (WGS) entry which is preliminary data.</text>
</comment>